<dbReference type="GO" id="GO:0006310">
    <property type="term" value="P:DNA recombination"/>
    <property type="evidence" value="ECO:0007669"/>
    <property type="project" value="UniProtKB-KW"/>
</dbReference>
<keyword evidence="3 5" id="KW-0238">DNA-binding</keyword>
<dbReference type="Gene3D" id="1.10.150.130">
    <property type="match status" value="1"/>
</dbReference>
<organism evidence="8 9">
    <name type="scientific">Bordetella petrii (strain ATCC BAA-461 / DSM 12804 / CCUG 43448 / CIP 107267 / Se-1111R)</name>
    <dbReference type="NCBI Taxonomy" id="340100"/>
    <lineage>
        <taxon>Bacteria</taxon>
        <taxon>Pseudomonadati</taxon>
        <taxon>Pseudomonadota</taxon>
        <taxon>Betaproteobacteria</taxon>
        <taxon>Burkholderiales</taxon>
        <taxon>Alcaligenaceae</taxon>
        <taxon>Bordetella</taxon>
    </lineage>
</organism>
<keyword evidence="4" id="KW-0233">DNA recombination</keyword>
<sequence length="317" mass="35910">MASYRDTFSILLRFMEHQAGVKIERICIADLHHKQIQAFLLWLEQDRGNSVNTRNQRLSAITSFFRFVMSIYPEHILLCQQILNIQFKKRQSSTVDYLSIEAVELLLQQPNARKPMGRRDLVLLSVLYDTGARVQELANMNVSDLKLTAPATARLLGKGAKVRLVPLLAPTTALLVSYLQEHHGQYLEQKDRPLFCNNVRKRLTRAGISYILQKYAREVSQGNPGLLGTKISPHTLRHSKAMHLLQAGVNLIYIRDLLGHSDIKTTEIYARADLDSKKAALEMAYPGTSRTPYPAWGQDGELLSWLQSLGKDHRPAG</sequence>
<evidence type="ECO:0000256" key="3">
    <source>
        <dbReference type="ARBA" id="ARBA00023125"/>
    </source>
</evidence>
<evidence type="ECO:0000259" key="6">
    <source>
        <dbReference type="PROSITE" id="PS51898"/>
    </source>
</evidence>
<dbReference type="PANTHER" id="PTHR30349">
    <property type="entry name" value="PHAGE INTEGRASE-RELATED"/>
    <property type="match status" value="1"/>
</dbReference>
<evidence type="ECO:0000256" key="4">
    <source>
        <dbReference type="ARBA" id="ARBA00023172"/>
    </source>
</evidence>
<evidence type="ECO:0000313" key="9">
    <source>
        <dbReference type="Proteomes" id="UP000001225"/>
    </source>
</evidence>
<keyword evidence="9" id="KW-1185">Reference proteome</keyword>
<evidence type="ECO:0000256" key="2">
    <source>
        <dbReference type="ARBA" id="ARBA00022908"/>
    </source>
</evidence>
<dbReference type="InterPro" id="IPR044068">
    <property type="entry name" value="CB"/>
</dbReference>
<protein>
    <submittedName>
        <fullName evidence="8">Integrase/recombinase</fullName>
    </submittedName>
</protein>
<dbReference type="GO" id="GO:0015074">
    <property type="term" value="P:DNA integration"/>
    <property type="evidence" value="ECO:0007669"/>
    <property type="project" value="UniProtKB-KW"/>
</dbReference>
<gene>
    <name evidence="8" type="primary">int1</name>
    <name evidence="8" type="ordered locus">Bpet1454</name>
</gene>
<dbReference type="InterPro" id="IPR002104">
    <property type="entry name" value="Integrase_catalytic"/>
</dbReference>
<evidence type="ECO:0000256" key="5">
    <source>
        <dbReference type="PROSITE-ProRule" id="PRU01248"/>
    </source>
</evidence>
<evidence type="ECO:0000313" key="8">
    <source>
        <dbReference type="EMBL" id="CAP41789.1"/>
    </source>
</evidence>
<dbReference type="GO" id="GO:0003677">
    <property type="term" value="F:DNA binding"/>
    <property type="evidence" value="ECO:0007669"/>
    <property type="project" value="UniProtKB-UniRule"/>
</dbReference>
<dbReference type="CDD" id="cd01182">
    <property type="entry name" value="INT_RitC_C_like"/>
    <property type="match status" value="1"/>
</dbReference>
<dbReference type="AlphaFoldDB" id="A9IFS7"/>
<dbReference type="GO" id="GO:0007059">
    <property type="term" value="P:chromosome segregation"/>
    <property type="evidence" value="ECO:0007669"/>
    <property type="project" value="UniProtKB-KW"/>
</dbReference>
<accession>A9IFS7</accession>
<dbReference type="Pfam" id="PF00589">
    <property type="entry name" value="Phage_integrase"/>
    <property type="match status" value="1"/>
</dbReference>
<dbReference type="InterPro" id="IPR010998">
    <property type="entry name" value="Integrase_recombinase_N"/>
</dbReference>
<dbReference type="PROSITE" id="PS51898">
    <property type="entry name" value="TYR_RECOMBINASE"/>
    <property type="match status" value="1"/>
</dbReference>
<dbReference type="STRING" id="94624.Bpet1454"/>
<dbReference type="InterPro" id="IPR013762">
    <property type="entry name" value="Integrase-like_cat_sf"/>
</dbReference>
<dbReference type="PROSITE" id="PS51900">
    <property type="entry name" value="CB"/>
    <property type="match status" value="1"/>
</dbReference>
<name>A9IFS7_BORPD</name>
<dbReference type="Gene3D" id="1.10.443.10">
    <property type="entry name" value="Intergrase catalytic core"/>
    <property type="match status" value="1"/>
</dbReference>
<keyword evidence="2" id="KW-0229">DNA integration</keyword>
<dbReference type="InterPro" id="IPR011010">
    <property type="entry name" value="DNA_brk_join_enz"/>
</dbReference>
<dbReference type="EMBL" id="AM902716">
    <property type="protein sequence ID" value="CAP41789.1"/>
    <property type="molecule type" value="Genomic_DNA"/>
</dbReference>
<feature type="domain" description="Core-binding (CB)" evidence="7">
    <location>
        <begin position="1"/>
        <end position="69"/>
    </location>
</feature>
<evidence type="ECO:0000256" key="1">
    <source>
        <dbReference type="ARBA" id="ARBA00022829"/>
    </source>
</evidence>
<dbReference type="Proteomes" id="UP000001225">
    <property type="component" value="Chromosome"/>
</dbReference>
<dbReference type="SUPFAM" id="SSF56349">
    <property type="entry name" value="DNA breaking-rejoining enzymes"/>
    <property type="match status" value="1"/>
</dbReference>
<dbReference type="InterPro" id="IPR050090">
    <property type="entry name" value="Tyrosine_recombinase_XerCD"/>
</dbReference>
<dbReference type="KEGG" id="bpt:Bpet1454"/>
<dbReference type="PANTHER" id="PTHR30349:SF81">
    <property type="entry name" value="TYROSINE RECOMBINASE XERC"/>
    <property type="match status" value="1"/>
</dbReference>
<dbReference type="eggNOG" id="COG4974">
    <property type="taxonomic scope" value="Bacteria"/>
</dbReference>
<proteinExistence type="predicted"/>
<feature type="domain" description="Tyr recombinase" evidence="6">
    <location>
        <begin position="93"/>
        <end position="282"/>
    </location>
</feature>
<keyword evidence="1" id="KW-0159">Chromosome partition</keyword>
<reference evidence="8 9" key="1">
    <citation type="journal article" date="2008" name="BMC Genomics">
        <title>The missing link: Bordetella petrii is endowed with both the metabolic versatility of environmental bacteria and virulence traits of pathogenic Bordetellae.</title>
        <authorList>
            <person name="Gross R."/>
            <person name="Guzman C.A."/>
            <person name="Sebaihia M."/>
            <person name="Martins Dos Santos V.A."/>
            <person name="Pieper D.H."/>
            <person name="Koebnik R."/>
            <person name="Lechner M."/>
            <person name="Bartels D."/>
            <person name="Buhrmester J."/>
            <person name="Choudhuri J.V."/>
            <person name="Ebensen T."/>
            <person name="Gaigalat L."/>
            <person name="Herrmann S."/>
            <person name="Khachane A.N."/>
            <person name="Larisch C."/>
            <person name="Link S."/>
            <person name="Linke B."/>
            <person name="Meyer F."/>
            <person name="Mormann S."/>
            <person name="Nakunst D."/>
            <person name="Rueckert C."/>
            <person name="Schneiker-Bekel S."/>
            <person name="Schulze K."/>
            <person name="Vorhoelter F.J."/>
            <person name="Yevsa T."/>
            <person name="Engle J.T."/>
            <person name="Goldman W.E."/>
            <person name="Puehler A."/>
            <person name="Goebel U.B."/>
            <person name="Goesmann A."/>
            <person name="Bloecker H."/>
            <person name="Kaiser O."/>
            <person name="Martinez-Arias R."/>
        </authorList>
    </citation>
    <scope>NUCLEOTIDE SEQUENCE [LARGE SCALE GENOMIC DNA]</scope>
    <source>
        <strain evidence="9">ATCC BAA-461 / DSM 12804 / CCUG 43448 / CIP 107267 / Se-1111R</strain>
    </source>
</reference>
<evidence type="ECO:0000259" key="7">
    <source>
        <dbReference type="PROSITE" id="PS51900"/>
    </source>
</evidence>